<evidence type="ECO:0000256" key="2">
    <source>
        <dbReference type="ARBA" id="ARBA00007362"/>
    </source>
</evidence>
<dbReference type="Pfam" id="PF00892">
    <property type="entry name" value="EamA"/>
    <property type="match status" value="2"/>
</dbReference>
<evidence type="ECO:0000256" key="7">
    <source>
        <dbReference type="ARBA" id="ARBA00023136"/>
    </source>
</evidence>
<dbReference type="RefSeq" id="WP_046439879.1">
    <property type="nucleotide sequence ID" value="NZ_CP011312.1"/>
</dbReference>
<dbReference type="GO" id="GO:0005886">
    <property type="term" value="C:plasma membrane"/>
    <property type="evidence" value="ECO:0007669"/>
    <property type="project" value="UniProtKB-SubCell"/>
</dbReference>
<dbReference type="EMBL" id="LR134377">
    <property type="protein sequence ID" value="VEH08821.1"/>
    <property type="molecule type" value="Genomic_DNA"/>
</dbReference>
<feature type="transmembrane region" description="Helical" evidence="8">
    <location>
        <begin position="198"/>
        <end position="218"/>
    </location>
</feature>
<comment type="similarity">
    <text evidence="2">Belongs to the EamA transporter family.</text>
</comment>
<evidence type="ECO:0000256" key="6">
    <source>
        <dbReference type="ARBA" id="ARBA00022989"/>
    </source>
</evidence>
<dbReference type="HOGENOM" id="CLU_054508_1_0_11"/>
<dbReference type="AlphaFoldDB" id="A0A0F6TD97"/>
<dbReference type="NCBIfam" id="TIGR00688">
    <property type="entry name" value="rarD"/>
    <property type="match status" value="1"/>
</dbReference>
<sequence length="288" mass="31598">MFYGVAAYLLWGIFPAFFPLLEPASPLEIIAHRIIWTAVFMSVVLSLRKKWPELRAIGIQQWVRLGIASAFIAANWLLYVAAVNSAHITDAALGYFINPLINVLLGVIFLHERLRPLQKVSVFIAAGAVLYLTIIGGQPPYIGLGLALSFGLYGLMKKQVTISAEASLTAETLVLSPLALLYLIVLERSGSGTFFNNGTSHIVLLISAGLVTAIPLLLFGMATKFLSLSTIGMLQYSTPTMQMAWALLITHEHLAKENWIGFIIIWISVAIYITDLLRSRTTKKSIPA</sequence>
<dbReference type="InterPro" id="IPR037185">
    <property type="entry name" value="EmrE-like"/>
</dbReference>
<keyword evidence="4" id="KW-1003">Cell membrane</keyword>
<dbReference type="PANTHER" id="PTHR22911">
    <property type="entry name" value="ACYL-MALONYL CONDENSING ENZYME-RELATED"/>
    <property type="match status" value="1"/>
</dbReference>
<feature type="transmembrane region" description="Helical" evidence="8">
    <location>
        <begin position="259"/>
        <end position="277"/>
    </location>
</feature>
<keyword evidence="12" id="KW-1185">Reference proteome</keyword>
<dbReference type="Proteomes" id="UP000271380">
    <property type="component" value="Chromosome"/>
</dbReference>
<name>A0A0F6TD97_9CORY</name>
<evidence type="ECO:0000313" key="10">
    <source>
        <dbReference type="EMBL" id="AKE41541.1"/>
    </source>
</evidence>
<keyword evidence="5 8" id="KW-0812">Transmembrane</keyword>
<dbReference type="SUPFAM" id="SSF103481">
    <property type="entry name" value="Multidrug resistance efflux transporter EmrE"/>
    <property type="match status" value="2"/>
</dbReference>
<dbReference type="EMBL" id="CP011312">
    <property type="protein sequence ID" value="AKE41541.1"/>
    <property type="molecule type" value="Genomic_DNA"/>
</dbReference>
<proteinExistence type="inferred from homology"/>
<keyword evidence="6 8" id="KW-1133">Transmembrane helix</keyword>
<dbReference type="InterPro" id="IPR004626">
    <property type="entry name" value="RarD"/>
</dbReference>
<organism evidence="10 12">
    <name type="scientific">Corynebacterium kutscheri</name>
    <dbReference type="NCBI Taxonomy" id="35755"/>
    <lineage>
        <taxon>Bacteria</taxon>
        <taxon>Bacillati</taxon>
        <taxon>Actinomycetota</taxon>
        <taxon>Actinomycetes</taxon>
        <taxon>Mycobacteriales</taxon>
        <taxon>Corynebacteriaceae</taxon>
        <taxon>Corynebacterium</taxon>
    </lineage>
</organism>
<evidence type="ECO:0000256" key="3">
    <source>
        <dbReference type="ARBA" id="ARBA00022448"/>
    </source>
</evidence>
<dbReference type="PANTHER" id="PTHR22911:SF137">
    <property type="entry name" value="SOLUTE CARRIER FAMILY 35 MEMBER G2-RELATED"/>
    <property type="match status" value="1"/>
</dbReference>
<feature type="transmembrane region" description="Helical" evidence="8">
    <location>
        <begin position="117"/>
        <end position="134"/>
    </location>
</feature>
<evidence type="ECO:0000256" key="1">
    <source>
        <dbReference type="ARBA" id="ARBA00004651"/>
    </source>
</evidence>
<comment type="subcellular location">
    <subcellularLocation>
        <location evidence="1">Cell membrane</location>
        <topology evidence="1">Multi-pass membrane protein</topology>
    </subcellularLocation>
</comment>
<feature type="transmembrane region" description="Helical" evidence="8">
    <location>
        <begin position="168"/>
        <end position="186"/>
    </location>
</feature>
<reference evidence="11 13" key="2">
    <citation type="submission" date="2018-12" db="EMBL/GenBank/DDBJ databases">
        <authorList>
            <consortium name="Pathogen Informatics"/>
        </authorList>
    </citation>
    <scope>NUCLEOTIDE SEQUENCE [LARGE SCALE GENOMIC DNA]</scope>
    <source>
        <strain evidence="11 13">NCTC949</strain>
    </source>
</reference>
<evidence type="ECO:0000256" key="5">
    <source>
        <dbReference type="ARBA" id="ARBA00022692"/>
    </source>
</evidence>
<feature type="transmembrane region" description="Helical" evidence="8">
    <location>
        <begin position="29"/>
        <end position="47"/>
    </location>
</feature>
<dbReference type="KEGG" id="cku:UL82_06880"/>
<keyword evidence="3" id="KW-0813">Transport</keyword>
<feature type="domain" description="EamA" evidence="9">
    <location>
        <begin position="2"/>
        <end position="132"/>
    </location>
</feature>
<evidence type="ECO:0000256" key="8">
    <source>
        <dbReference type="SAM" id="Phobius"/>
    </source>
</evidence>
<dbReference type="Proteomes" id="UP000033457">
    <property type="component" value="Chromosome"/>
</dbReference>
<keyword evidence="7 8" id="KW-0472">Membrane</keyword>
<feature type="transmembrane region" description="Helical" evidence="8">
    <location>
        <begin position="67"/>
        <end position="86"/>
    </location>
</feature>
<protein>
    <submittedName>
        <fullName evidence="10">RarD protein</fullName>
    </submittedName>
</protein>
<evidence type="ECO:0000313" key="13">
    <source>
        <dbReference type="Proteomes" id="UP000271380"/>
    </source>
</evidence>
<feature type="transmembrane region" description="Helical" evidence="8">
    <location>
        <begin position="92"/>
        <end position="110"/>
    </location>
</feature>
<accession>A0A0F6TD97</accession>
<dbReference type="InterPro" id="IPR000620">
    <property type="entry name" value="EamA_dom"/>
</dbReference>
<reference evidence="10 12" key="1">
    <citation type="journal article" date="2015" name="Genome Announc.">
        <title>Complete Genome Sequence of Corynebacterium kutscheri DSM 20755, a Corynebacterial Type Strain with Remarkably Low G+C Content of Chromosomal DNA.</title>
        <authorList>
            <person name="Ruckert C."/>
            <person name="Albersmeier A."/>
            <person name="Winkler A."/>
            <person name="Tauch A."/>
        </authorList>
    </citation>
    <scope>NUCLEOTIDE SEQUENCE [LARGE SCALE GENOMIC DNA]</scope>
    <source>
        <strain evidence="10 12">DSM 20755</strain>
    </source>
</reference>
<evidence type="ECO:0000259" key="9">
    <source>
        <dbReference type="Pfam" id="PF00892"/>
    </source>
</evidence>
<evidence type="ECO:0000313" key="11">
    <source>
        <dbReference type="EMBL" id="VEH08821.1"/>
    </source>
</evidence>
<dbReference type="STRING" id="35755.UL82_06880"/>
<gene>
    <name evidence="10" type="primary">rarD</name>
    <name evidence="11" type="ORF">NCTC949_01944</name>
    <name evidence="10" type="ORF">UL82_06880</name>
</gene>
<dbReference type="OrthoDB" id="369870at2"/>
<feature type="domain" description="EamA" evidence="9">
    <location>
        <begin position="143"/>
        <end position="272"/>
    </location>
</feature>
<evidence type="ECO:0000313" key="12">
    <source>
        <dbReference type="Proteomes" id="UP000033457"/>
    </source>
</evidence>
<evidence type="ECO:0000256" key="4">
    <source>
        <dbReference type="ARBA" id="ARBA00022475"/>
    </source>
</evidence>